<evidence type="ECO:0000313" key="2">
    <source>
        <dbReference type="EMBL" id="AJK48383.1"/>
    </source>
</evidence>
<feature type="region of interest" description="Disordered" evidence="1">
    <location>
        <begin position="1"/>
        <end position="26"/>
    </location>
</feature>
<accession>A0A0B6RYE1</accession>
<dbReference type="KEGG" id="bgp:BGL_2c02870"/>
<dbReference type="Pfam" id="PF06996">
    <property type="entry name" value="T6SS_TssG"/>
    <property type="match status" value="1"/>
</dbReference>
<reference evidence="2 3" key="2">
    <citation type="journal article" date="2016" name="Appl. Microbiol. Biotechnol.">
        <title>Mutations improving production and secretion of extracellular lipase by Burkholderia glumae PG1.</title>
        <authorList>
            <person name="Knapp A."/>
            <person name="Voget S."/>
            <person name="Gao R."/>
            <person name="Zaburannyi N."/>
            <person name="Krysciak D."/>
            <person name="Breuer M."/>
            <person name="Hauer B."/>
            <person name="Streit W.R."/>
            <person name="Muller R."/>
            <person name="Daniel R."/>
            <person name="Jaeger K.E."/>
        </authorList>
    </citation>
    <scope>NUCLEOTIDE SEQUENCE [LARGE SCALE GENOMIC DNA]</scope>
    <source>
        <strain evidence="2 3">PG1</strain>
    </source>
</reference>
<gene>
    <name evidence="2" type="primary">hsiH1</name>
    <name evidence="2" type="ORF">BGL_2c02870</name>
</gene>
<evidence type="ECO:0000256" key="1">
    <source>
        <dbReference type="SAM" id="MobiDB-lite"/>
    </source>
</evidence>
<dbReference type="Proteomes" id="UP000031838">
    <property type="component" value="Chromosome 2"/>
</dbReference>
<proteinExistence type="predicted"/>
<dbReference type="AlphaFoldDB" id="A0A0B6RYE1"/>
<evidence type="ECO:0000313" key="3">
    <source>
        <dbReference type="Proteomes" id="UP000031838"/>
    </source>
</evidence>
<dbReference type="PANTHER" id="PTHR35564:SF4">
    <property type="entry name" value="CYTOPLASMIC PROTEIN"/>
    <property type="match status" value="1"/>
</dbReference>
<dbReference type="NCBIfam" id="TIGR03347">
    <property type="entry name" value="VI_chp_1"/>
    <property type="match status" value="1"/>
</dbReference>
<sequence length="355" mass="39126">MMATASTPPASASASADAPASDPRPPAARALEAALRERPFDFEFFEAMRRLECAYPQRPRFGQSTRPAEDAVRLAHAASLEFPARSIERFEPGEGGAPARLHGLFLGLFGPNGPLPLHLTEHAVDRQRNARDATLVAFADVFHHRMLSLFYRAWADAQPTVQHDRPEQDRFRTYLGALIGIAAPRLEARDALPDRYKRFFAGRLVPQARNAEGLKGFVEHYFGVPVSVIEFVPGWMTLPDDARLRMGGAMAAMGRNATLGAHVRGAQQRFRLRLGPLGLSEFNRFLPGGEALDELVAAVRLYAGDEKGWDVQLVLKRQAVPAMHLGRAGRMGFNSWMGRYPQRADADQVVVAPLG</sequence>
<dbReference type="InterPro" id="IPR010732">
    <property type="entry name" value="T6SS_TssG-like"/>
</dbReference>
<protein>
    <submittedName>
        <fullName evidence="2">Type VI secretion system protein, VC_A0111 family</fullName>
    </submittedName>
</protein>
<reference evidence="3" key="1">
    <citation type="submission" date="2011-03" db="EMBL/GenBank/DDBJ databases">
        <authorList>
            <person name="Voget S."/>
            <person name="Streit W.R."/>
            <person name="Jaeger K.E."/>
            <person name="Daniel R."/>
        </authorList>
    </citation>
    <scope>NUCLEOTIDE SEQUENCE [LARGE SCALE GENOMIC DNA]</scope>
    <source>
        <strain evidence="3">PG1</strain>
    </source>
</reference>
<dbReference type="HOGENOM" id="CLU_048238_4_0_4"/>
<organism evidence="2 3">
    <name type="scientific">Burkholderia plantarii</name>
    <dbReference type="NCBI Taxonomy" id="41899"/>
    <lineage>
        <taxon>Bacteria</taxon>
        <taxon>Pseudomonadati</taxon>
        <taxon>Pseudomonadota</taxon>
        <taxon>Betaproteobacteria</taxon>
        <taxon>Burkholderiales</taxon>
        <taxon>Burkholderiaceae</taxon>
        <taxon>Burkholderia</taxon>
    </lineage>
</organism>
<dbReference type="EMBL" id="CP002581">
    <property type="protein sequence ID" value="AJK48383.1"/>
    <property type="molecule type" value="Genomic_DNA"/>
</dbReference>
<keyword evidence="3" id="KW-1185">Reference proteome</keyword>
<name>A0A0B6RYE1_BURPL</name>
<dbReference type="PANTHER" id="PTHR35564">
    <property type="match status" value="1"/>
</dbReference>